<dbReference type="AlphaFoldDB" id="A0A1X2FKS4"/>
<reference evidence="1 2" key="1">
    <citation type="submission" date="2016-01" db="EMBL/GenBank/DDBJ databases">
        <title>The new phylogeny of the genus Mycobacterium.</title>
        <authorList>
            <person name="Tarcisio F."/>
            <person name="Conor M."/>
            <person name="Antonella G."/>
            <person name="Elisabetta G."/>
            <person name="Giulia F.S."/>
            <person name="Sara T."/>
            <person name="Anna F."/>
            <person name="Clotilde B."/>
            <person name="Roberto B."/>
            <person name="Veronica D.S."/>
            <person name="Fabio R."/>
            <person name="Monica P."/>
            <person name="Olivier J."/>
            <person name="Enrico T."/>
            <person name="Nicola S."/>
        </authorList>
    </citation>
    <scope>NUCLEOTIDE SEQUENCE [LARGE SCALE GENOMIC DNA]</scope>
    <source>
        <strain evidence="1 2">ATCC 700010</strain>
    </source>
</reference>
<evidence type="ECO:0000313" key="2">
    <source>
        <dbReference type="Proteomes" id="UP000193964"/>
    </source>
</evidence>
<dbReference type="EMBL" id="LQQA01000005">
    <property type="protein sequence ID" value="ORX18579.1"/>
    <property type="molecule type" value="Genomic_DNA"/>
</dbReference>
<organism evidence="1 2">
    <name type="scientific">Mycolicibacterium wolinskyi</name>
    <dbReference type="NCBI Taxonomy" id="59750"/>
    <lineage>
        <taxon>Bacteria</taxon>
        <taxon>Bacillati</taxon>
        <taxon>Actinomycetota</taxon>
        <taxon>Actinomycetes</taxon>
        <taxon>Mycobacteriales</taxon>
        <taxon>Mycobacteriaceae</taxon>
        <taxon>Mycolicibacterium</taxon>
    </lineage>
</organism>
<name>A0A1X2FKS4_9MYCO</name>
<gene>
    <name evidence="1" type="ORF">AWC31_13870</name>
</gene>
<accession>A0A1X2FKS4</accession>
<proteinExistence type="predicted"/>
<sequence>MRCFDQGGDSVHDFDFSRIPVDPELQRGLARAFARRTAPGSRLTRMEGFKYAFRAAQVFGGFLGGLMNPPTSMADLADVHIEDFHEHRRATTTSAHREVSELKSLLRNSSELTPATLAKACELTPQTPAASRKTSYSRAEFTQIARLARSDLRAAASRIRKNRELLRQYRAGKLTDPDRRFELLEFVDQHADVPRYSRQTPNGKFAPKTWVRDSGFGSVAEVVGWLHLTCTELVAAALLLGIMAGQNRSVILSLTTAHHRADGYIDGQKSIAILDTYKARRGSRAYMNLALAEIPDWITVPSTLASPTARDELHTPFGLYALLLDLTSRSRELADTDRLLIGYHANGPNSRGIRALGGTEPFRMWSARHKIQPDVSEINAHGYLSVTLDRIRLTYVTLHQKPVAHTEATLVRDYLSRDRGNLGQYRQVVAAALTEEVAKARSRSVMESLSREELVQSDAGELAAKHGIELAIFKRMLAGELDTVMSACIDNDNSPFGTPGQPCRASFMKCLECPCARALPHHLPVQVLVFDRLQARKADMTPLAWAQRFARAHTQLTDLLSRHDAADVAQARADATSQQHAMVDRFVNREMDIR</sequence>
<evidence type="ECO:0000313" key="1">
    <source>
        <dbReference type="EMBL" id="ORX18579.1"/>
    </source>
</evidence>
<dbReference type="Proteomes" id="UP000193964">
    <property type="component" value="Unassembled WGS sequence"/>
</dbReference>
<evidence type="ECO:0008006" key="3">
    <source>
        <dbReference type="Google" id="ProtNLM"/>
    </source>
</evidence>
<protein>
    <recommendedName>
        <fullName evidence="3">Integrase</fullName>
    </recommendedName>
</protein>
<dbReference type="OrthoDB" id="4308266at2"/>
<comment type="caution">
    <text evidence="1">The sequence shown here is derived from an EMBL/GenBank/DDBJ whole genome shotgun (WGS) entry which is preliminary data.</text>
</comment>